<feature type="transmembrane region" description="Helical" evidence="1">
    <location>
        <begin position="143"/>
        <end position="162"/>
    </location>
</feature>
<keyword evidence="1" id="KW-1133">Transmembrane helix</keyword>
<keyword evidence="1" id="KW-0472">Membrane</keyword>
<organism evidence="2 3">
    <name type="scientific">Candidatus Collierbacteria bacterium CG10_big_fil_rev_8_21_14_0_10_44_9</name>
    <dbReference type="NCBI Taxonomy" id="1974535"/>
    <lineage>
        <taxon>Bacteria</taxon>
        <taxon>Candidatus Collieribacteriota</taxon>
    </lineage>
</organism>
<evidence type="ECO:0000313" key="3">
    <source>
        <dbReference type="Proteomes" id="UP000230796"/>
    </source>
</evidence>
<gene>
    <name evidence="2" type="ORF">COT87_00290</name>
</gene>
<dbReference type="PANTHER" id="PTHR36833:SF1">
    <property type="entry name" value="INTEGRAL MEMBRANE TRANSPORT PROTEIN"/>
    <property type="match status" value="1"/>
</dbReference>
<feature type="transmembrane region" description="Helical" evidence="1">
    <location>
        <begin position="51"/>
        <end position="73"/>
    </location>
</feature>
<evidence type="ECO:0008006" key="4">
    <source>
        <dbReference type="Google" id="ProtNLM"/>
    </source>
</evidence>
<name>A0A2H0VLT9_9BACT</name>
<feature type="transmembrane region" description="Helical" evidence="1">
    <location>
        <begin position="255"/>
        <end position="275"/>
    </location>
</feature>
<protein>
    <recommendedName>
        <fullName evidence="4">ABC transporter permease</fullName>
    </recommendedName>
</protein>
<sequence>MGDCTRTVVQVDLAKGNQIIRSGGKMKAYLRVWLKLTAQQFQSQVANARGAAILFIFSKIFRLATAFVFLFVIMDRAKLLVGYNLAQAIFILALFNLISSLTQLFMRGIYLFRQKVVDGTFDFYLLNPLNELFYSLFSNTDPLDLILFLPYLGIVVWAWIGTGFPITLLSILLIILIIVIVEIMILSWHILIISIGVRYLEVDNTIMLYRDLEKMASMPIEIYGKFGSAVLTYVFPFVLMATIPARLVFGLFSPWYLLAFALLALVQLKLSLWFWHRSLLTYSSASS</sequence>
<dbReference type="AlphaFoldDB" id="A0A2H0VLT9"/>
<dbReference type="Pfam" id="PF06182">
    <property type="entry name" value="ABC2_membrane_6"/>
    <property type="match status" value="1"/>
</dbReference>
<proteinExistence type="predicted"/>
<evidence type="ECO:0000313" key="2">
    <source>
        <dbReference type="EMBL" id="PIR99309.1"/>
    </source>
</evidence>
<accession>A0A2H0VLT9</accession>
<dbReference type="EMBL" id="PFAF01000002">
    <property type="protein sequence ID" value="PIR99309.1"/>
    <property type="molecule type" value="Genomic_DNA"/>
</dbReference>
<dbReference type="Proteomes" id="UP000230796">
    <property type="component" value="Unassembled WGS sequence"/>
</dbReference>
<feature type="transmembrane region" description="Helical" evidence="1">
    <location>
        <begin position="168"/>
        <end position="201"/>
    </location>
</feature>
<reference evidence="3" key="1">
    <citation type="submission" date="2017-09" db="EMBL/GenBank/DDBJ databases">
        <title>Depth-based differentiation of microbial function through sediment-hosted aquifers and enrichment of novel symbionts in the deep terrestrial subsurface.</title>
        <authorList>
            <person name="Probst A.J."/>
            <person name="Ladd B."/>
            <person name="Jarett J.K."/>
            <person name="Geller-Mcgrath D.E."/>
            <person name="Sieber C.M.K."/>
            <person name="Emerson J.B."/>
            <person name="Anantharaman K."/>
            <person name="Thomas B.C."/>
            <person name="Malmstrom R."/>
            <person name="Stieglmeier M."/>
            <person name="Klingl A."/>
            <person name="Woyke T."/>
            <person name="Ryan C.M."/>
            <person name="Banfield J.F."/>
        </authorList>
    </citation>
    <scope>NUCLEOTIDE SEQUENCE [LARGE SCALE GENOMIC DNA]</scope>
</reference>
<evidence type="ECO:0000256" key="1">
    <source>
        <dbReference type="SAM" id="Phobius"/>
    </source>
</evidence>
<dbReference type="InterPro" id="IPR010390">
    <property type="entry name" value="ABC-2_transporter-like"/>
</dbReference>
<keyword evidence="1" id="KW-0812">Transmembrane</keyword>
<feature type="transmembrane region" description="Helical" evidence="1">
    <location>
        <begin position="85"/>
        <end position="105"/>
    </location>
</feature>
<dbReference type="PANTHER" id="PTHR36833">
    <property type="entry name" value="SLR0610 PROTEIN-RELATED"/>
    <property type="match status" value="1"/>
</dbReference>
<feature type="transmembrane region" description="Helical" evidence="1">
    <location>
        <begin position="222"/>
        <end position="243"/>
    </location>
</feature>
<comment type="caution">
    <text evidence="2">The sequence shown here is derived from an EMBL/GenBank/DDBJ whole genome shotgun (WGS) entry which is preliminary data.</text>
</comment>